<keyword evidence="3" id="KW-1185">Reference proteome</keyword>
<protein>
    <recommendedName>
        <fullName evidence="4">Collagen-like protein</fullName>
    </recommendedName>
</protein>
<dbReference type="EMBL" id="AGSI01000005">
    <property type="protein sequence ID" value="EIE24904.1"/>
    <property type="molecule type" value="Genomic_DNA"/>
</dbReference>
<dbReference type="Proteomes" id="UP000007264">
    <property type="component" value="Unassembled WGS sequence"/>
</dbReference>
<name>I0Z2N5_COCSC</name>
<dbReference type="AlphaFoldDB" id="I0Z2N5"/>
<dbReference type="KEGG" id="csl:COCSUDRAFT_62314"/>
<organism evidence="2 3">
    <name type="scientific">Coccomyxa subellipsoidea (strain C-169)</name>
    <name type="common">Green microalga</name>
    <dbReference type="NCBI Taxonomy" id="574566"/>
    <lineage>
        <taxon>Eukaryota</taxon>
        <taxon>Viridiplantae</taxon>
        <taxon>Chlorophyta</taxon>
        <taxon>core chlorophytes</taxon>
        <taxon>Trebouxiophyceae</taxon>
        <taxon>Trebouxiophyceae incertae sedis</taxon>
        <taxon>Coccomyxaceae</taxon>
        <taxon>Coccomyxa</taxon>
        <taxon>Coccomyxa subellipsoidea</taxon>
    </lineage>
</organism>
<evidence type="ECO:0008006" key="4">
    <source>
        <dbReference type="Google" id="ProtNLM"/>
    </source>
</evidence>
<evidence type="ECO:0000256" key="1">
    <source>
        <dbReference type="ARBA" id="ARBA00022737"/>
    </source>
</evidence>
<keyword evidence="1" id="KW-0677">Repeat</keyword>
<evidence type="ECO:0000313" key="2">
    <source>
        <dbReference type="EMBL" id="EIE24904.1"/>
    </source>
</evidence>
<dbReference type="RefSeq" id="XP_005649448.1">
    <property type="nucleotide sequence ID" value="XM_005649391.1"/>
</dbReference>
<comment type="caution">
    <text evidence="2">The sequence shown here is derived from an EMBL/GenBank/DDBJ whole genome shotgun (WGS) entry which is preliminary data.</text>
</comment>
<dbReference type="Pfam" id="PF01391">
    <property type="entry name" value="Collagen"/>
    <property type="match status" value="1"/>
</dbReference>
<dbReference type="eggNOG" id="KOG3544">
    <property type="taxonomic scope" value="Eukaryota"/>
</dbReference>
<dbReference type="PANTHER" id="PTHR37456:SF3">
    <property type="entry name" value="COLLAGEN ALPHA-1(XXV) CHAIN"/>
    <property type="match status" value="1"/>
</dbReference>
<accession>I0Z2N5</accession>
<dbReference type="GeneID" id="17042905"/>
<reference evidence="2 3" key="1">
    <citation type="journal article" date="2012" name="Genome Biol.">
        <title>The genome of the polar eukaryotic microalga coccomyxa subellipsoidea reveals traits of cold adaptation.</title>
        <authorList>
            <person name="Blanc G."/>
            <person name="Agarkova I."/>
            <person name="Grimwood J."/>
            <person name="Kuo A."/>
            <person name="Brueggeman A."/>
            <person name="Dunigan D."/>
            <person name="Gurnon J."/>
            <person name="Ladunga I."/>
            <person name="Lindquist E."/>
            <person name="Lucas S."/>
            <person name="Pangilinan J."/>
            <person name="Proschold T."/>
            <person name="Salamov A."/>
            <person name="Schmutz J."/>
            <person name="Weeks D."/>
            <person name="Yamada T."/>
            <person name="Claverie J.M."/>
            <person name="Grigoriev I."/>
            <person name="Van Etten J."/>
            <person name="Lomsadze A."/>
            <person name="Borodovsky M."/>
        </authorList>
    </citation>
    <scope>NUCLEOTIDE SEQUENCE [LARGE SCALE GENOMIC DNA]</scope>
    <source>
        <strain evidence="2 3">C-169</strain>
    </source>
</reference>
<sequence length="232" mass="22877">MSNFPPTKADAITQMEEALNFLLQRDNEVCLTSFSMQLLGACLILISVVHASGQKAAHTYLPLNVTAAVDDKIVDKAGDTGLNGTDGIKGLNGTDGPTGPTGATGVKGDSGATGFTGEIGATGETGATGATGGTGATGFTGETGATGAIGATGATGRTGATGATGTISCDGFVPVTVNFDFYEDGRRLDTGSGGSGVDVGNPSLFPNGYFGLTFPPQFYATKNGGSMPTAAA</sequence>
<proteinExistence type="predicted"/>
<dbReference type="InterPro" id="IPR008160">
    <property type="entry name" value="Collagen"/>
</dbReference>
<evidence type="ECO:0000313" key="3">
    <source>
        <dbReference type="Proteomes" id="UP000007264"/>
    </source>
</evidence>
<dbReference type="STRING" id="574566.I0Z2N5"/>
<gene>
    <name evidence="2" type="ORF">COCSUDRAFT_62314</name>
</gene>
<dbReference type="InterPro" id="IPR050938">
    <property type="entry name" value="Collagen_Structural_Proteins"/>
</dbReference>
<dbReference type="PANTHER" id="PTHR37456">
    <property type="entry name" value="SI:CH211-266K2.1"/>
    <property type="match status" value="1"/>
</dbReference>